<evidence type="ECO:0000313" key="1">
    <source>
        <dbReference type="EMBL" id="KAA3466032.1"/>
    </source>
</evidence>
<protein>
    <submittedName>
        <fullName evidence="1">Protein PLANT CADMIUM RESISTANCE 2-like</fullName>
    </submittedName>
</protein>
<evidence type="ECO:0000313" key="2">
    <source>
        <dbReference type="Proteomes" id="UP000325315"/>
    </source>
</evidence>
<dbReference type="AlphaFoldDB" id="A0A5B6VA11"/>
<organism evidence="1 2">
    <name type="scientific">Gossypium australe</name>
    <dbReference type="NCBI Taxonomy" id="47621"/>
    <lineage>
        <taxon>Eukaryota</taxon>
        <taxon>Viridiplantae</taxon>
        <taxon>Streptophyta</taxon>
        <taxon>Embryophyta</taxon>
        <taxon>Tracheophyta</taxon>
        <taxon>Spermatophyta</taxon>
        <taxon>Magnoliopsida</taxon>
        <taxon>eudicotyledons</taxon>
        <taxon>Gunneridae</taxon>
        <taxon>Pentapetalae</taxon>
        <taxon>rosids</taxon>
        <taxon>malvids</taxon>
        <taxon>Malvales</taxon>
        <taxon>Malvaceae</taxon>
        <taxon>Malvoideae</taxon>
        <taxon>Gossypium</taxon>
    </lineage>
</organism>
<comment type="caution">
    <text evidence="1">The sequence shown here is derived from an EMBL/GenBank/DDBJ whole genome shotgun (WGS) entry which is preliminary data.</text>
</comment>
<name>A0A5B6VA11_9ROSI</name>
<keyword evidence="2" id="KW-1185">Reference proteome</keyword>
<dbReference type="OrthoDB" id="1045822at2759"/>
<gene>
    <name evidence="1" type="ORF">EPI10_001155</name>
</gene>
<accession>A0A5B6VA11</accession>
<dbReference type="EMBL" id="SMMG02000007">
    <property type="protein sequence ID" value="KAA3466032.1"/>
    <property type="molecule type" value="Genomic_DNA"/>
</dbReference>
<sequence length="63" mass="7290">MNHPSGQPQNELPWSAGFCDCCSDLKTCLQTYIYLKRYYVTSNNVEKHCRMVQHAGQVGHYTH</sequence>
<proteinExistence type="predicted"/>
<dbReference type="Proteomes" id="UP000325315">
    <property type="component" value="Unassembled WGS sequence"/>
</dbReference>
<reference evidence="2" key="1">
    <citation type="journal article" date="2019" name="Plant Biotechnol. J.">
        <title>Genome sequencing of the Australian wild diploid species Gossypium australe highlights disease resistance and delayed gland morphogenesis.</title>
        <authorList>
            <person name="Cai Y."/>
            <person name="Cai X."/>
            <person name="Wang Q."/>
            <person name="Wang P."/>
            <person name="Zhang Y."/>
            <person name="Cai C."/>
            <person name="Xu Y."/>
            <person name="Wang K."/>
            <person name="Zhou Z."/>
            <person name="Wang C."/>
            <person name="Geng S."/>
            <person name="Li B."/>
            <person name="Dong Q."/>
            <person name="Hou Y."/>
            <person name="Wang H."/>
            <person name="Ai P."/>
            <person name="Liu Z."/>
            <person name="Yi F."/>
            <person name="Sun M."/>
            <person name="An G."/>
            <person name="Cheng J."/>
            <person name="Zhang Y."/>
            <person name="Shi Q."/>
            <person name="Xie Y."/>
            <person name="Shi X."/>
            <person name="Chang Y."/>
            <person name="Huang F."/>
            <person name="Chen Y."/>
            <person name="Hong S."/>
            <person name="Mi L."/>
            <person name="Sun Q."/>
            <person name="Zhang L."/>
            <person name="Zhou B."/>
            <person name="Peng R."/>
            <person name="Zhang X."/>
            <person name="Liu F."/>
        </authorList>
    </citation>
    <scope>NUCLEOTIDE SEQUENCE [LARGE SCALE GENOMIC DNA]</scope>
    <source>
        <strain evidence="2">cv. PA1801</strain>
    </source>
</reference>